<keyword evidence="3" id="KW-0804">Transcription</keyword>
<protein>
    <recommendedName>
        <fullName evidence="4">HTH arsR-type domain-containing protein</fullName>
    </recommendedName>
</protein>
<feature type="domain" description="HTH arsR-type" evidence="4">
    <location>
        <begin position="234"/>
        <end position="327"/>
    </location>
</feature>
<dbReference type="Pfam" id="PF01022">
    <property type="entry name" value="HTH_5"/>
    <property type="match status" value="1"/>
</dbReference>
<dbReference type="RefSeq" id="WP_069698630.1">
    <property type="nucleotide sequence ID" value="NZ_JAGGMA010000001.1"/>
</dbReference>
<dbReference type="STRING" id="762845.BCR26_02685"/>
<evidence type="ECO:0000313" key="6">
    <source>
        <dbReference type="Proteomes" id="UP000095256"/>
    </source>
</evidence>
<dbReference type="InterPro" id="IPR001845">
    <property type="entry name" value="HTH_ArsR_DNA-bd_dom"/>
</dbReference>
<accession>A0A1E5KWV7</accession>
<evidence type="ECO:0000259" key="4">
    <source>
        <dbReference type="PROSITE" id="PS50987"/>
    </source>
</evidence>
<dbReference type="InterPro" id="IPR036388">
    <property type="entry name" value="WH-like_DNA-bd_sf"/>
</dbReference>
<evidence type="ECO:0000313" key="5">
    <source>
        <dbReference type="EMBL" id="OEH82355.1"/>
    </source>
</evidence>
<name>A0A1E5KWV7_9ENTE</name>
<dbReference type="PRINTS" id="PR00778">
    <property type="entry name" value="HTHARSR"/>
</dbReference>
<keyword evidence="2" id="KW-0238">DNA-binding</keyword>
<dbReference type="InterPro" id="IPR051081">
    <property type="entry name" value="HTH_MetalResp_TranReg"/>
</dbReference>
<evidence type="ECO:0000256" key="1">
    <source>
        <dbReference type="ARBA" id="ARBA00023015"/>
    </source>
</evidence>
<dbReference type="PROSITE" id="PS50987">
    <property type="entry name" value="HTH_ARSR_2"/>
    <property type="match status" value="1"/>
</dbReference>
<dbReference type="PANTHER" id="PTHR33154:SF33">
    <property type="entry name" value="TRANSCRIPTIONAL REPRESSOR SDPR"/>
    <property type="match status" value="1"/>
</dbReference>
<dbReference type="InterPro" id="IPR011991">
    <property type="entry name" value="ArsR-like_HTH"/>
</dbReference>
<dbReference type="Gene3D" id="1.10.10.10">
    <property type="entry name" value="Winged helix-like DNA-binding domain superfamily/Winged helix DNA-binding domain"/>
    <property type="match status" value="1"/>
</dbReference>
<dbReference type="PANTHER" id="PTHR33154">
    <property type="entry name" value="TRANSCRIPTIONAL REGULATOR, ARSR FAMILY"/>
    <property type="match status" value="1"/>
</dbReference>
<proteinExistence type="predicted"/>
<dbReference type="OrthoDB" id="9798835at2"/>
<dbReference type="CDD" id="cd00090">
    <property type="entry name" value="HTH_ARSR"/>
    <property type="match status" value="1"/>
</dbReference>
<dbReference type="EMBL" id="MIEK01000023">
    <property type="protein sequence ID" value="OEH82355.1"/>
    <property type="molecule type" value="Genomic_DNA"/>
</dbReference>
<dbReference type="SMART" id="SM00418">
    <property type="entry name" value="HTH_ARSR"/>
    <property type="match status" value="1"/>
</dbReference>
<dbReference type="GO" id="GO:0003677">
    <property type="term" value="F:DNA binding"/>
    <property type="evidence" value="ECO:0007669"/>
    <property type="project" value="UniProtKB-KW"/>
</dbReference>
<dbReference type="Proteomes" id="UP000095256">
    <property type="component" value="Unassembled WGS sequence"/>
</dbReference>
<sequence>MKPIKIEQSYVYELVIAASCLVRGKTEALNEIYSEKELNAIKKQQQSFLDWMKQTYHPMLFFLEFFIEIEPTISVADFFDSFEELTDLEIQAKIFPTISTDILVEKNASEIIKNYSVGFKNEKSLVYFLENTQSVIKDSKKLLTALDTPKMKKKVKINEADLAETKQWISYLLENKKYIETLRVITGKPLPKFKEAQHAYFIPSFLYHIPVIVFSEDLSKQLTFFPVTFAKAEEVAISRQRAVQTLKVLADETRLEMIELLLTRLHTGKELADLLKIRPATVSHHIQQVREAGLLFEYREGNIKLFGINKRVLRQVQDYLENMKMPKL</sequence>
<keyword evidence="6" id="KW-1185">Reference proteome</keyword>
<reference evidence="5 6" key="1">
    <citation type="submission" date="2016-09" db="EMBL/GenBank/DDBJ databases">
        <authorList>
            <person name="Capua I."/>
            <person name="De Benedictis P."/>
            <person name="Joannis T."/>
            <person name="Lombin L.H."/>
            <person name="Cattoli G."/>
        </authorList>
    </citation>
    <scope>NUCLEOTIDE SEQUENCE [LARGE SCALE GENOMIC DNA]</scope>
    <source>
        <strain evidence="5 6">LMG 25899</strain>
    </source>
</reference>
<organism evidence="5 6">
    <name type="scientific">Enterococcus rivorum</name>
    <dbReference type="NCBI Taxonomy" id="762845"/>
    <lineage>
        <taxon>Bacteria</taxon>
        <taxon>Bacillati</taxon>
        <taxon>Bacillota</taxon>
        <taxon>Bacilli</taxon>
        <taxon>Lactobacillales</taxon>
        <taxon>Enterococcaceae</taxon>
        <taxon>Enterococcus</taxon>
    </lineage>
</organism>
<dbReference type="InterPro" id="IPR036390">
    <property type="entry name" value="WH_DNA-bd_sf"/>
</dbReference>
<dbReference type="GO" id="GO:0003700">
    <property type="term" value="F:DNA-binding transcription factor activity"/>
    <property type="evidence" value="ECO:0007669"/>
    <property type="project" value="InterPro"/>
</dbReference>
<evidence type="ECO:0000256" key="3">
    <source>
        <dbReference type="ARBA" id="ARBA00023163"/>
    </source>
</evidence>
<dbReference type="SUPFAM" id="SSF46785">
    <property type="entry name" value="Winged helix' DNA-binding domain"/>
    <property type="match status" value="1"/>
</dbReference>
<evidence type="ECO:0000256" key="2">
    <source>
        <dbReference type="ARBA" id="ARBA00023125"/>
    </source>
</evidence>
<gene>
    <name evidence="5" type="ORF">BCR26_02685</name>
</gene>
<keyword evidence="1" id="KW-0805">Transcription regulation</keyword>
<dbReference type="AlphaFoldDB" id="A0A1E5KWV7"/>
<comment type="caution">
    <text evidence="5">The sequence shown here is derived from an EMBL/GenBank/DDBJ whole genome shotgun (WGS) entry which is preliminary data.</text>
</comment>